<dbReference type="RefSeq" id="WP_075120242.1">
    <property type="nucleotide sequence ID" value="NZ_MSCT01000014.1"/>
</dbReference>
<dbReference type="PROSITE" id="PS51186">
    <property type="entry name" value="GNAT"/>
    <property type="match status" value="1"/>
</dbReference>
<dbReference type="OrthoDB" id="7852312at2"/>
<dbReference type="Proteomes" id="UP000185578">
    <property type="component" value="Unassembled WGS sequence"/>
</dbReference>
<dbReference type="InterPro" id="IPR016181">
    <property type="entry name" value="Acyl_CoA_acyltransferase"/>
</dbReference>
<evidence type="ECO:0000313" key="3">
    <source>
        <dbReference type="Proteomes" id="UP000185578"/>
    </source>
</evidence>
<dbReference type="EMBL" id="MSCT01000014">
    <property type="protein sequence ID" value="OLF53412.1"/>
    <property type="molecule type" value="Genomic_DNA"/>
</dbReference>
<reference evidence="2 3" key="1">
    <citation type="submission" date="2016-12" db="EMBL/GenBank/DDBJ databases">
        <authorList>
            <person name="Song W.-J."/>
            <person name="Kurnit D.M."/>
        </authorList>
    </citation>
    <scope>NUCLEOTIDE SEQUENCE [LARGE SCALE GENOMIC DNA]</scope>
    <source>
        <strain evidence="2 3">PCL1601</strain>
    </source>
</reference>
<dbReference type="Pfam" id="PF13302">
    <property type="entry name" value="Acetyltransf_3"/>
    <property type="match status" value="1"/>
</dbReference>
<evidence type="ECO:0000313" key="2">
    <source>
        <dbReference type="EMBL" id="OLF53412.1"/>
    </source>
</evidence>
<organism evidence="2 3">
    <name type="scientific">Pseudomonas chlororaphis</name>
    <dbReference type="NCBI Taxonomy" id="587753"/>
    <lineage>
        <taxon>Bacteria</taxon>
        <taxon>Pseudomonadati</taxon>
        <taxon>Pseudomonadota</taxon>
        <taxon>Gammaproteobacteria</taxon>
        <taxon>Pseudomonadales</taxon>
        <taxon>Pseudomonadaceae</taxon>
        <taxon>Pseudomonas</taxon>
    </lineage>
</organism>
<dbReference type="AlphaFoldDB" id="A0A1Q8ENM6"/>
<comment type="caution">
    <text evidence="2">The sequence shown here is derived from an EMBL/GenBank/DDBJ whole genome shotgun (WGS) entry which is preliminary data.</text>
</comment>
<dbReference type="InterPro" id="IPR000182">
    <property type="entry name" value="GNAT_dom"/>
</dbReference>
<feature type="domain" description="N-acetyltransferase" evidence="1">
    <location>
        <begin position="5"/>
        <end position="158"/>
    </location>
</feature>
<proteinExistence type="predicted"/>
<protein>
    <submittedName>
        <fullName evidence="2">GNAT family N-acetyltransferase</fullName>
    </submittedName>
</protein>
<dbReference type="InterPro" id="IPR051531">
    <property type="entry name" value="N-acetyltransferase"/>
</dbReference>
<dbReference type="Gene3D" id="3.40.630.30">
    <property type="match status" value="1"/>
</dbReference>
<accession>A0A1Q8ENM6</accession>
<evidence type="ECO:0000259" key="1">
    <source>
        <dbReference type="PROSITE" id="PS51186"/>
    </source>
</evidence>
<dbReference type="GO" id="GO:0016747">
    <property type="term" value="F:acyltransferase activity, transferring groups other than amino-acyl groups"/>
    <property type="evidence" value="ECO:0007669"/>
    <property type="project" value="InterPro"/>
</dbReference>
<dbReference type="SUPFAM" id="SSF55729">
    <property type="entry name" value="Acyl-CoA N-acyltransferases (Nat)"/>
    <property type="match status" value="1"/>
</dbReference>
<sequence length="158" mass="17767">MPSLIHLDSVKETDASNLVRLYTDPKVRAYLGGPLDLEAAVQRAQLDISAEREIPFWVVRSRLGEHFAGVVSFDTHHDGFDVEVSYELLPEHCGKGYATEALTLALQYAREGLALKRVIAETQSRNEASIRLLNRVGMTLEREVVRFGHAQSIYVTTW</sequence>
<keyword evidence="2" id="KW-0808">Transferase</keyword>
<gene>
    <name evidence="2" type="ORF">BTN82_16760</name>
</gene>
<name>A0A1Q8ENM6_9PSED</name>
<dbReference type="PANTHER" id="PTHR43792">
    <property type="entry name" value="GNAT FAMILY, PUTATIVE (AFU_ORTHOLOGUE AFUA_3G00765)-RELATED-RELATED"/>
    <property type="match status" value="1"/>
</dbReference>
<dbReference type="PANTHER" id="PTHR43792:SF1">
    <property type="entry name" value="N-ACETYLTRANSFERASE DOMAIN-CONTAINING PROTEIN"/>
    <property type="match status" value="1"/>
</dbReference>